<evidence type="ECO:0000256" key="6">
    <source>
        <dbReference type="ARBA" id="ARBA00022670"/>
    </source>
</evidence>
<evidence type="ECO:0000256" key="2">
    <source>
        <dbReference type="ARBA" id="ARBA00004613"/>
    </source>
</evidence>
<dbReference type="InterPro" id="IPR021109">
    <property type="entry name" value="Peptidase_aspartic_dom_sf"/>
</dbReference>
<dbReference type="EC" id="3.4.23.24" evidence="4"/>
<evidence type="ECO:0000256" key="7">
    <source>
        <dbReference type="ARBA" id="ARBA00022729"/>
    </source>
</evidence>
<keyword evidence="10" id="KW-0865">Zymogen</keyword>
<evidence type="ECO:0000256" key="11">
    <source>
        <dbReference type="ARBA" id="ARBA00023157"/>
    </source>
</evidence>
<evidence type="ECO:0000313" key="15">
    <source>
        <dbReference type="Proteomes" id="UP001165063"/>
    </source>
</evidence>
<comment type="caution">
    <text evidence="14">The sequence shown here is derived from an EMBL/GenBank/DDBJ whole genome shotgun (WGS) entry which is preliminary data.</text>
</comment>
<dbReference type="FunFam" id="2.40.70.10:FF:000011">
    <property type="entry name" value="Aspartic protease"/>
    <property type="match status" value="1"/>
</dbReference>
<sequence length="407" mass="43297">MLLNVYKYQHDFIISKIQNQPWKPILNIRNNNQPALNFKFLSNSSNTLIMRLSFVPLFAVLSQLAHGISIPGGLIDAIKRDISANSAVASNSHGYVKMSAKKSYADSAAGLVPNSTTSASNSKSITYLQRSTNSDGDDEFTMKNQAVFYSVDVSIGSNSNVVTVLVDTGSSDFWVMSSSNPYCIAGTGGDSQSTLGSPAASGSSSADEPKKTGYNSINCSEFGTFDQSSSSSWHDNGTSFYIEYADKTFAKGTWGYDTIQIGGVTIPDVNIAVCDKTDSEVGVLGISYAGLESTDSGSDAYTYMNLPLTMKSEGLISKLTYSVYLDDPDSETASILFGAIDQNKYTGDLALMPIVDVYGTGQPVSIEVTISGMSVGSKKSNEKIEIASGAAAGLLDTGLPYCRLQFG</sequence>
<keyword evidence="7" id="KW-0732">Signal</keyword>
<keyword evidence="5" id="KW-0964">Secreted</keyword>
<dbReference type="AlphaFoldDB" id="A0A9W6Z6Z2"/>
<organism evidence="14 15">
    <name type="scientific">Ambrosiozyma monospora</name>
    <name type="common">Yeast</name>
    <name type="synonym">Endomycopsis monosporus</name>
    <dbReference type="NCBI Taxonomy" id="43982"/>
    <lineage>
        <taxon>Eukaryota</taxon>
        <taxon>Fungi</taxon>
        <taxon>Dikarya</taxon>
        <taxon>Ascomycota</taxon>
        <taxon>Saccharomycotina</taxon>
        <taxon>Pichiomycetes</taxon>
        <taxon>Pichiales</taxon>
        <taxon>Pichiaceae</taxon>
        <taxon>Ambrosiozyma</taxon>
    </lineage>
</organism>
<evidence type="ECO:0000256" key="1">
    <source>
        <dbReference type="ARBA" id="ARBA00001675"/>
    </source>
</evidence>
<evidence type="ECO:0000256" key="5">
    <source>
        <dbReference type="ARBA" id="ARBA00022525"/>
    </source>
</evidence>
<dbReference type="InterPro" id="IPR001461">
    <property type="entry name" value="Aspartic_peptidase_A1"/>
</dbReference>
<dbReference type="Gene3D" id="2.40.70.10">
    <property type="entry name" value="Acid Proteases"/>
    <property type="match status" value="2"/>
</dbReference>
<dbReference type="PANTHER" id="PTHR47966:SF65">
    <property type="entry name" value="ASPARTIC-TYPE ENDOPEPTIDASE"/>
    <property type="match status" value="1"/>
</dbReference>
<dbReference type="PANTHER" id="PTHR47966">
    <property type="entry name" value="BETA-SITE APP-CLEAVING ENZYME, ISOFORM A-RELATED"/>
    <property type="match status" value="1"/>
</dbReference>
<keyword evidence="8 12" id="KW-0064">Aspartyl protease</keyword>
<dbReference type="EMBL" id="BSXU01007666">
    <property type="protein sequence ID" value="GMG56466.1"/>
    <property type="molecule type" value="Genomic_DNA"/>
</dbReference>
<evidence type="ECO:0000313" key="14">
    <source>
        <dbReference type="EMBL" id="GMG56466.1"/>
    </source>
</evidence>
<dbReference type="GO" id="GO:0006508">
    <property type="term" value="P:proteolysis"/>
    <property type="evidence" value="ECO:0007669"/>
    <property type="project" value="UniProtKB-KW"/>
</dbReference>
<keyword evidence="15" id="KW-1185">Reference proteome</keyword>
<feature type="domain" description="Peptidase A1" evidence="13">
    <location>
        <begin position="149"/>
        <end position="407"/>
    </location>
</feature>
<evidence type="ECO:0000256" key="10">
    <source>
        <dbReference type="ARBA" id="ARBA00023145"/>
    </source>
</evidence>
<dbReference type="GO" id="GO:0005576">
    <property type="term" value="C:extracellular region"/>
    <property type="evidence" value="ECO:0007669"/>
    <property type="project" value="UniProtKB-SubCell"/>
</dbReference>
<dbReference type="PROSITE" id="PS00141">
    <property type="entry name" value="ASP_PROTEASE"/>
    <property type="match status" value="1"/>
</dbReference>
<proteinExistence type="inferred from homology"/>
<dbReference type="OrthoDB" id="771136at2759"/>
<name>A0A9W6Z6Z2_AMBMO</name>
<dbReference type="SUPFAM" id="SSF50630">
    <property type="entry name" value="Acid proteases"/>
    <property type="match status" value="1"/>
</dbReference>
<accession>A0A9W6Z6Z2</accession>
<protein>
    <recommendedName>
        <fullName evidence="4">candidapepsin</fullName>
        <ecNumber evidence="4">3.4.23.24</ecNumber>
    </recommendedName>
</protein>
<comment type="subcellular location">
    <subcellularLocation>
        <location evidence="2">Secreted</location>
    </subcellularLocation>
</comment>
<keyword evidence="9 12" id="KW-0378">Hydrolase</keyword>
<dbReference type="Proteomes" id="UP001165063">
    <property type="component" value="Unassembled WGS sequence"/>
</dbReference>
<dbReference type="PROSITE" id="PS51767">
    <property type="entry name" value="PEPTIDASE_A1"/>
    <property type="match status" value="1"/>
</dbReference>
<evidence type="ECO:0000259" key="13">
    <source>
        <dbReference type="PROSITE" id="PS51767"/>
    </source>
</evidence>
<keyword evidence="6 12" id="KW-0645">Protease</keyword>
<evidence type="ECO:0000256" key="8">
    <source>
        <dbReference type="ARBA" id="ARBA00022750"/>
    </source>
</evidence>
<reference evidence="14" key="1">
    <citation type="submission" date="2023-04" db="EMBL/GenBank/DDBJ databases">
        <title>Ambrosiozyma monospora NBRC 1965.</title>
        <authorList>
            <person name="Ichikawa N."/>
            <person name="Sato H."/>
            <person name="Tonouchi N."/>
        </authorList>
    </citation>
    <scope>NUCLEOTIDE SEQUENCE</scope>
    <source>
        <strain evidence="14">NBRC 1965</strain>
    </source>
</reference>
<dbReference type="InterPro" id="IPR001969">
    <property type="entry name" value="Aspartic_peptidase_AS"/>
</dbReference>
<dbReference type="PRINTS" id="PR00792">
    <property type="entry name" value="PEPSIN"/>
</dbReference>
<evidence type="ECO:0000256" key="12">
    <source>
        <dbReference type="RuleBase" id="RU000454"/>
    </source>
</evidence>
<comment type="catalytic activity">
    <reaction evidence="1">
        <text>Preferential cleavage at the carboxyl of hydrophobic amino acids, but fails to cleave 15-Leu-|-Tyr-16, 16-Tyr-|-Leu-17 and 24-Phe-|-Phe-25 of insulin B chain. Activates trypsinogen, and degrades keratin.</text>
        <dbReference type="EC" id="3.4.23.24"/>
    </reaction>
</comment>
<evidence type="ECO:0000256" key="4">
    <source>
        <dbReference type="ARBA" id="ARBA00013207"/>
    </source>
</evidence>
<keyword evidence="11" id="KW-1015">Disulfide bond</keyword>
<comment type="similarity">
    <text evidence="3 12">Belongs to the peptidase A1 family.</text>
</comment>
<gene>
    <name evidence="14" type="ORF">Amon01_000853300</name>
</gene>
<dbReference type="Pfam" id="PF00026">
    <property type="entry name" value="Asp"/>
    <property type="match status" value="1"/>
</dbReference>
<dbReference type="GO" id="GO:0004190">
    <property type="term" value="F:aspartic-type endopeptidase activity"/>
    <property type="evidence" value="ECO:0007669"/>
    <property type="project" value="UniProtKB-KW"/>
</dbReference>
<evidence type="ECO:0000256" key="3">
    <source>
        <dbReference type="ARBA" id="ARBA00007447"/>
    </source>
</evidence>
<evidence type="ECO:0000256" key="9">
    <source>
        <dbReference type="ARBA" id="ARBA00022801"/>
    </source>
</evidence>
<dbReference type="InterPro" id="IPR033121">
    <property type="entry name" value="PEPTIDASE_A1"/>
</dbReference>